<dbReference type="SMART" id="SM00304">
    <property type="entry name" value="HAMP"/>
    <property type="match status" value="1"/>
</dbReference>
<dbReference type="InterPro" id="IPR051310">
    <property type="entry name" value="MCP_chemotaxis"/>
</dbReference>
<evidence type="ECO:0000313" key="11">
    <source>
        <dbReference type="Proteomes" id="UP000240505"/>
    </source>
</evidence>
<dbReference type="KEGG" id="masz:C9I28_01405"/>
<comment type="similarity">
    <text evidence="3">Belongs to the methyl-accepting chemotaxis (MCP) protein family.</text>
</comment>
<dbReference type="PROSITE" id="PS50885">
    <property type="entry name" value="HAMP"/>
    <property type="match status" value="1"/>
</dbReference>
<evidence type="ECO:0000256" key="1">
    <source>
        <dbReference type="ARBA" id="ARBA00004370"/>
    </source>
</evidence>
<keyword evidence="6" id="KW-1133">Transmembrane helix</keyword>
<dbReference type="PANTHER" id="PTHR43531">
    <property type="entry name" value="PROTEIN ICFG"/>
    <property type="match status" value="1"/>
</dbReference>
<keyword evidence="4" id="KW-0807">Transducer</keyword>
<dbReference type="CDD" id="cd06225">
    <property type="entry name" value="HAMP"/>
    <property type="match status" value="1"/>
</dbReference>
<keyword evidence="11" id="KW-1185">Reference proteome</keyword>
<dbReference type="EMBL" id="CP028324">
    <property type="protein sequence ID" value="AVR94510.1"/>
    <property type="molecule type" value="Genomic_DNA"/>
</dbReference>
<evidence type="ECO:0000256" key="2">
    <source>
        <dbReference type="ARBA" id="ARBA00022481"/>
    </source>
</evidence>
<dbReference type="Gene3D" id="1.10.287.950">
    <property type="entry name" value="Methyl-accepting chemotaxis protein"/>
    <property type="match status" value="1"/>
</dbReference>
<dbReference type="Pfam" id="PF00015">
    <property type="entry name" value="MCPsignal"/>
    <property type="match status" value="1"/>
</dbReference>
<dbReference type="AlphaFoldDB" id="A0A2R4C4K7"/>
<sequence>MRKNLPVTNQEVDLDPDQAIVSKTDLEGNIVYVNPYFIQISGFTEEELIGAPQNIVRHPDMPPQAFADLWASIRAGTPWTGLVKNRCKNGDFYWVKANITPIKEAGRTVGYMSVRTRPERSQVNAAIAAYRALAEGRKDLEIRHGQIIRRGLPHLLGRLSHVSLAMRIWLSTSVVNTLLLGVCIASLFAESTTGAVRYGIFGATFVGLLINVFLWYTLRVGMLQPLARAVEGARRIAAGDLSGTFETHSTDEAGQLLRALEQMNNNLIATIRDVRVNVETMAVATRQIAAGNADLSGRTESQAASLEETASSVDEFSSTVKANADNSLQANTLAMAASDVAVQGGAIVSEVITTMDEINNSSKQIVDIIALIEGIAFQTNILALNAAVEAARAGEQGRGFAVVAGEVRNLAQRSSVAAKDIKHLIEVSVSKVGTGMERAHRAGATMEQVVTSVKQVTSIMQEISIASREQSAGVDQVNKAIAHMDQVTQQNAALVEEAAAAASSLAEEANGLTQAVSLFNFGKSNVRAPARRPAARDMKRLAACPTPETEERS</sequence>
<accession>A0A2R4C4K7</accession>
<dbReference type="Pfam" id="PF00672">
    <property type="entry name" value="HAMP"/>
    <property type="match status" value="1"/>
</dbReference>
<dbReference type="PROSITE" id="PS50112">
    <property type="entry name" value="PAS"/>
    <property type="match status" value="1"/>
</dbReference>
<dbReference type="NCBIfam" id="TIGR00229">
    <property type="entry name" value="sensory_box"/>
    <property type="match status" value="1"/>
</dbReference>
<dbReference type="InterPro" id="IPR035965">
    <property type="entry name" value="PAS-like_dom_sf"/>
</dbReference>
<dbReference type="Pfam" id="PF08447">
    <property type="entry name" value="PAS_3"/>
    <property type="match status" value="1"/>
</dbReference>
<dbReference type="InterPro" id="IPR004090">
    <property type="entry name" value="Chemotax_Me-accpt_rcpt"/>
</dbReference>
<dbReference type="OrthoDB" id="9806477at2"/>
<evidence type="ECO:0000259" key="7">
    <source>
        <dbReference type="PROSITE" id="PS50111"/>
    </source>
</evidence>
<feature type="domain" description="PAS" evidence="8">
    <location>
        <begin position="25"/>
        <end position="50"/>
    </location>
</feature>
<comment type="subcellular location">
    <subcellularLocation>
        <location evidence="1">Membrane</location>
    </subcellularLocation>
</comment>
<evidence type="ECO:0000256" key="5">
    <source>
        <dbReference type="SAM" id="MobiDB-lite"/>
    </source>
</evidence>
<dbReference type="FunFam" id="1.10.287.950:FF:000001">
    <property type="entry name" value="Methyl-accepting chemotaxis sensory transducer"/>
    <property type="match status" value="1"/>
</dbReference>
<gene>
    <name evidence="10" type="ORF">C9I28_01405</name>
</gene>
<evidence type="ECO:0000259" key="9">
    <source>
        <dbReference type="PROSITE" id="PS50885"/>
    </source>
</evidence>
<dbReference type="InterPro" id="IPR013655">
    <property type="entry name" value="PAS_fold_3"/>
</dbReference>
<reference evidence="10 11" key="1">
    <citation type="submission" date="2018-03" db="EMBL/GenBank/DDBJ databases">
        <title>Massilia armeniaca sp. nov., isolated from desert soil.</title>
        <authorList>
            <person name="Huang H."/>
            <person name="Ren M."/>
        </authorList>
    </citation>
    <scope>NUCLEOTIDE SEQUENCE [LARGE SCALE GENOMIC DNA]</scope>
    <source>
        <strain evidence="10 11">ZMN-3</strain>
    </source>
</reference>
<dbReference type="CDD" id="cd11386">
    <property type="entry name" value="MCP_signal"/>
    <property type="match status" value="1"/>
</dbReference>
<dbReference type="Proteomes" id="UP000240505">
    <property type="component" value="Chromosome"/>
</dbReference>
<dbReference type="GO" id="GO:0005886">
    <property type="term" value="C:plasma membrane"/>
    <property type="evidence" value="ECO:0007669"/>
    <property type="project" value="TreeGrafter"/>
</dbReference>
<evidence type="ECO:0000256" key="4">
    <source>
        <dbReference type="PROSITE-ProRule" id="PRU00284"/>
    </source>
</evidence>
<dbReference type="PROSITE" id="PS50111">
    <property type="entry name" value="CHEMOTAXIS_TRANSDUC_2"/>
    <property type="match status" value="1"/>
</dbReference>
<feature type="domain" description="Methyl-accepting transducer" evidence="7">
    <location>
        <begin position="277"/>
        <end position="506"/>
    </location>
</feature>
<dbReference type="GO" id="GO:0004888">
    <property type="term" value="F:transmembrane signaling receptor activity"/>
    <property type="evidence" value="ECO:0007669"/>
    <property type="project" value="InterPro"/>
</dbReference>
<dbReference type="InterPro" id="IPR004089">
    <property type="entry name" value="MCPsignal_dom"/>
</dbReference>
<dbReference type="SUPFAM" id="SSF55785">
    <property type="entry name" value="PYP-like sensor domain (PAS domain)"/>
    <property type="match status" value="1"/>
</dbReference>
<dbReference type="GO" id="GO:0007165">
    <property type="term" value="P:signal transduction"/>
    <property type="evidence" value="ECO:0007669"/>
    <property type="project" value="UniProtKB-KW"/>
</dbReference>
<evidence type="ECO:0000256" key="6">
    <source>
        <dbReference type="SAM" id="Phobius"/>
    </source>
</evidence>
<keyword evidence="2" id="KW-0488">Methylation</keyword>
<dbReference type="PANTHER" id="PTHR43531:SF14">
    <property type="entry name" value="METHYL-ACCEPTING CHEMOTAXIS PROTEIN I-RELATED"/>
    <property type="match status" value="1"/>
</dbReference>
<dbReference type="PRINTS" id="PR00260">
    <property type="entry name" value="CHEMTRNSDUCR"/>
</dbReference>
<feature type="domain" description="HAMP" evidence="9">
    <location>
        <begin position="220"/>
        <end position="272"/>
    </location>
</feature>
<organism evidence="10 11">
    <name type="scientific">Pseudoduganella armeniaca</name>
    <dbReference type="NCBI Taxonomy" id="2072590"/>
    <lineage>
        <taxon>Bacteria</taxon>
        <taxon>Pseudomonadati</taxon>
        <taxon>Pseudomonadota</taxon>
        <taxon>Betaproteobacteria</taxon>
        <taxon>Burkholderiales</taxon>
        <taxon>Oxalobacteraceae</taxon>
        <taxon>Telluria group</taxon>
        <taxon>Pseudoduganella</taxon>
    </lineage>
</organism>
<name>A0A2R4C4K7_9BURK</name>
<feature type="region of interest" description="Disordered" evidence="5">
    <location>
        <begin position="528"/>
        <end position="553"/>
    </location>
</feature>
<proteinExistence type="inferred from homology"/>
<protein>
    <submittedName>
        <fullName evidence="10">Chemotaxis protein</fullName>
    </submittedName>
</protein>
<dbReference type="InterPro" id="IPR003660">
    <property type="entry name" value="HAMP_dom"/>
</dbReference>
<dbReference type="CDD" id="cd00130">
    <property type="entry name" value="PAS"/>
    <property type="match status" value="1"/>
</dbReference>
<feature type="transmembrane region" description="Helical" evidence="6">
    <location>
        <begin position="195"/>
        <end position="218"/>
    </location>
</feature>
<dbReference type="Gene3D" id="3.30.450.20">
    <property type="entry name" value="PAS domain"/>
    <property type="match status" value="1"/>
</dbReference>
<evidence type="ECO:0000259" key="8">
    <source>
        <dbReference type="PROSITE" id="PS50112"/>
    </source>
</evidence>
<feature type="transmembrane region" description="Helical" evidence="6">
    <location>
        <begin position="168"/>
        <end position="189"/>
    </location>
</feature>
<evidence type="ECO:0000256" key="3">
    <source>
        <dbReference type="ARBA" id="ARBA00029447"/>
    </source>
</evidence>
<dbReference type="RefSeq" id="WP_107139861.1">
    <property type="nucleotide sequence ID" value="NZ_CP028324.1"/>
</dbReference>
<evidence type="ECO:0000313" key="10">
    <source>
        <dbReference type="EMBL" id="AVR94510.1"/>
    </source>
</evidence>
<keyword evidence="6" id="KW-0812">Transmembrane</keyword>
<keyword evidence="6" id="KW-0472">Membrane</keyword>
<dbReference type="SUPFAM" id="SSF58104">
    <property type="entry name" value="Methyl-accepting chemotaxis protein (MCP) signaling domain"/>
    <property type="match status" value="1"/>
</dbReference>
<dbReference type="InterPro" id="IPR000014">
    <property type="entry name" value="PAS"/>
</dbReference>
<dbReference type="SMART" id="SM00283">
    <property type="entry name" value="MA"/>
    <property type="match status" value="1"/>
</dbReference>
<dbReference type="GO" id="GO:0006935">
    <property type="term" value="P:chemotaxis"/>
    <property type="evidence" value="ECO:0007669"/>
    <property type="project" value="InterPro"/>
</dbReference>